<sequence>MFKSSILLGLAFALGAVGAVGAVGNQGNKTLNGKKGGRTAMTLYTAWYLEGVPSYCFDYEFDQCYYLSDTIVSGGLSSAKFKNFDFYLRRFSVTFYSGRYCNDYYDRWSFTLISDYKDPEYNINQFPTLNDQVRSFKVANFHTSTESGNIGSNPEDAKLSGCFQH</sequence>
<dbReference type="Proteomes" id="UP000738359">
    <property type="component" value="Unassembled WGS sequence"/>
</dbReference>
<keyword evidence="1" id="KW-0732">Signal</keyword>
<accession>A0A9P6M557</accession>
<evidence type="ECO:0000256" key="1">
    <source>
        <dbReference type="SAM" id="SignalP"/>
    </source>
</evidence>
<dbReference type="EMBL" id="JAAAHY010000179">
    <property type="protein sequence ID" value="KAF9966192.1"/>
    <property type="molecule type" value="Genomic_DNA"/>
</dbReference>
<protein>
    <submittedName>
        <fullName evidence="2">Uncharacterized protein</fullName>
    </submittedName>
</protein>
<evidence type="ECO:0000313" key="2">
    <source>
        <dbReference type="EMBL" id="KAF9966192.1"/>
    </source>
</evidence>
<dbReference type="OrthoDB" id="2347889at2759"/>
<name>A0A9P6M557_MORAP</name>
<reference evidence="2" key="1">
    <citation type="journal article" date="2020" name="Fungal Divers.">
        <title>Resolving the Mortierellaceae phylogeny through synthesis of multi-gene phylogenetics and phylogenomics.</title>
        <authorList>
            <person name="Vandepol N."/>
            <person name="Liber J."/>
            <person name="Desiro A."/>
            <person name="Na H."/>
            <person name="Kennedy M."/>
            <person name="Barry K."/>
            <person name="Grigoriev I.V."/>
            <person name="Miller A.N."/>
            <person name="O'Donnell K."/>
            <person name="Stajich J.E."/>
            <person name="Bonito G."/>
        </authorList>
    </citation>
    <scope>NUCLEOTIDE SEQUENCE</scope>
    <source>
        <strain evidence="2">CK1249</strain>
    </source>
</reference>
<dbReference type="AlphaFoldDB" id="A0A9P6M557"/>
<feature type="signal peptide" evidence="1">
    <location>
        <begin position="1"/>
        <end position="21"/>
    </location>
</feature>
<comment type="caution">
    <text evidence="2">The sequence shown here is derived from an EMBL/GenBank/DDBJ whole genome shotgun (WGS) entry which is preliminary data.</text>
</comment>
<keyword evidence="3" id="KW-1185">Reference proteome</keyword>
<gene>
    <name evidence="2" type="ORF">BGZ70_003047</name>
</gene>
<proteinExistence type="predicted"/>
<evidence type="ECO:0000313" key="3">
    <source>
        <dbReference type="Proteomes" id="UP000738359"/>
    </source>
</evidence>
<organism evidence="2 3">
    <name type="scientific">Mortierella alpina</name>
    <name type="common">Oleaginous fungus</name>
    <name type="synonym">Mortierella renispora</name>
    <dbReference type="NCBI Taxonomy" id="64518"/>
    <lineage>
        <taxon>Eukaryota</taxon>
        <taxon>Fungi</taxon>
        <taxon>Fungi incertae sedis</taxon>
        <taxon>Mucoromycota</taxon>
        <taxon>Mortierellomycotina</taxon>
        <taxon>Mortierellomycetes</taxon>
        <taxon>Mortierellales</taxon>
        <taxon>Mortierellaceae</taxon>
        <taxon>Mortierella</taxon>
    </lineage>
</organism>
<feature type="chain" id="PRO_5040245167" evidence="1">
    <location>
        <begin position="22"/>
        <end position="165"/>
    </location>
</feature>